<dbReference type="Ensembl" id="ENSMODT00000052847.1">
    <property type="protein sequence ID" value="ENSMODP00000046047.1"/>
    <property type="gene ID" value="ENSMODG00000004062.4"/>
</dbReference>
<dbReference type="GeneTree" id="ENSGT00940000162785"/>
<dbReference type="InParanoid" id="A0A5F8GF06"/>
<feature type="transmembrane region" description="Helical" evidence="9">
    <location>
        <begin position="609"/>
        <end position="627"/>
    </location>
</feature>
<evidence type="ECO:0000256" key="6">
    <source>
        <dbReference type="ARBA" id="ARBA00023065"/>
    </source>
</evidence>
<dbReference type="STRING" id="13616.ENSMODP00000046047"/>
<evidence type="ECO:0000313" key="12">
    <source>
        <dbReference type="Proteomes" id="UP000002280"/>
    </source>
</evidence>
<feature type="transmembrane region" description="Helical" evidence="9">
    <location>
        <begin position="639"/>
        <end position="660"/>
    </location>
</feature>
<keyword evidence="3 9" id="KW-0812">Transmembrane</keyword>
<dbReference type="InterPro" id="IPR018422">
    <property type="entry name" value="Cation/H_exchanger_CPA1"/>
</dbReference>
<dbReference type="CDD" id="cd00038">
    <property type="entry name" value="CAP_ED"/>
    <property type="match status" value="1"/>
</dbReference>
<dbReference type="GO" id="GO:0005216">
    <property type="term" value="F:monoatomic ion channel activity"/>
    <property type="evidence" value="ECO:0007669"/>
    <property type="project" value="InterPro"/>
</dbReference>
<feature type="transmembrane region" description="Helical" evidence="9">
    <location>
        <begin position="119"/>
        <end position="138"/>
    </location>
</feature>
<evidence type="ECO:0000256" key="2">
    <source>
        <dbReference type="ARBA" id="ARBA00022448"/>
    </source>
</evidence>
<keyword evidence="4 9" id="KW-1133">Transmembrane helix</keyword>
<dbReference type="Gene3D" id="1.20.120.350">
    <property type="entry name" value="Voltage-gated potassium channels. Chain C"/>
    <property type="match status" value="1"/>
</dbReference>
<feature type="transmembrane region" description="Helical" evidence="9">
    <location>
        <begin position="90"/>
        <end position="112"/>
    </location>
</feature>
<dbReference type="FunCoup" id="A0A5F8GF06">
    <property type="interactions" value="94"/>
</dbReference>
<evidence type="ECO:0000256" key="4">
    <source>
        <dbReference type="ARBA" id="ARBA00022989"/>
    </source>
</evidence>
<evidence type="ECO:0000313" key="11">
    <source>
        <dbReference type="Ensembl" id="ENSMODP00000046047.1"/>
    </source>
</evidence>
<feature type="transmembrane region" description="Helical" evidence="9">
    <location>
        <begin position="29"/>
        <end position="47"/>
    </location>
</feature>
<feature type="transmembrane region" description="Helical" evidence="9">
    <location>
        <begin position="372"/>
        <end position="392"/>
    </location>
</feature>
<evidence type="ECO:0000256" key="8">
    <source>
        <dbReference type="ARBA" id="ARBA00023201"/>
    </source>
</evidence>
<protein>
    <submittedName>
        <fullName evidence="11">Solute carrier family 9 member C2 (putative)</fullName>
    </submittedName>
</protein>
<keyword evidence="8" id="KW-0739">Sodium transport</keyword>
<dbReference type="FunFam" id="2.60.120.10:FF:000067">
    <property type="entry name" value="Solute carrier family 9 member C1"/>
    <property type="match status" value="1"/>
</dbReference>
<dbReference type="InterPro" id="IPR000595">
    <property type="entry name" value="cNMP-bd_dom"/>
</dbReference>
<evidence type="ECO:0000256" key="5">
    <source>
        <dbReference type="ARBA" id="ARBA00023053"/>
    </source>
</evidence>
<name>A0A5F8GF06_MONDO</name>
<feature type="transmembrane region" description="Helical" evidence="9">
    <location>
        <begin position="334"/>
        <end position="360"/>
    </location>
</feature>
<feature type="transmembrane region" description="Helical" evidence="9">
    <location>
        <begin position="182"/>
        <end position="203"/>
    </location>
</feature>
<feature type="transmembrane region" description="Helical" evidence="9">
    <location>
        <begin position="404"/>
        <end position="436"/>
    </location>
</feature>
<evidence type="ECO:0000256" key="9">
    <source>
        <dbReference type="SAM" id="Phobius"/>
    </source>
</evidence>
<keyword evidence="12" id="KW-1185">Reference proteome</keyword>
<proteinExistence type="predicted"/>
<evidence type="ECO:0000256" key="3">
    <source>
        <dbReference type="ARBA" id="ARBA00022692"/>
    </source>
</evidence>
<keyword evidence="7 9" id="KW-0472">Membrane</keyword>
<feature type="transmembrane region" description="Helical" evidence="9">
    <location>
        <begin position="697"/>
        <end position="715"/>
    </location>
</feature>
<keyword evidence="2" id="KW-0813">Transport</keyword>
<keyword evidence="6" id="KW-0406">Ion transport</keyword>
<dbReference type="InterPro" id="IPR027359">
    <property type="entry name" value="Volt_channel_dom_sf"/>
</dbReference>
<feature type="domain" description="Cyclic nucleotide-binding" evidence="10">
    <location>
        <begin position="886"/>
        <end position="962"/>
    </location>
</feature>
<comment type="subcellular location">
    <subcellularLocation>
        <location evidence="1">Membrane</location>
        <topology evidence="1">Multi-pass membrane protein</topology>
    </subcellularLocation>
</comment>
<reference evidence="11" key="2">
    <citation type="submission" date="2025-08" db="UniProtKB">
        <authorList>
            <consortium name="Ensembl"/>
        </authorList>
    </citation>
    <scope>IDENTIFICATION</scope>
</reference>
<keyword evidence="5" id="KW-0915">Sodium</keyword>
<evidence type="ECO:0000256" key="1">
    <source>
        <dbReference type="ARBA" id="ARBA00004141"/>
    </source>
</evidence>
<organism evidence="11 12">
    <name type="scientific">Monodelphis domestica</name>
    <name type="common">Gray short-tailed opossum</name>
    <dbReference type="NCBI Taxonomy" id="13616"/>
    <lineage>
        <taxon>Eukaryota</taxon>
        <taxon>Metazoa</taxon>
        <taxon>Chordata</taxon>
        <taxon>Craniata</taxon>
        <taxon>Vertebrata</taxon>
        <taxon>Euteleostomi</taxon>
        <taxon>Mammalia</taxon>
        <taxon>Metatheria</taxon>
        <taxon>Didelphimorphia</taxon>
        <taxon>Didelphidae</taxon>
        <taxon>Monodelphis</taxon>
    </lineage>
</organism>
<dbReference type="GO" id="GO:0016020">
    <property type="term" value="C:membrane"/>
    <property type="evidence" value="ECO:0007669"/>
    <property type="project" value="UniProtKB-SubCell"/>
</dbReference>
<dbReference type="Pfam" id="PF00999">
    <property type="entry name" value="Na_H_Exchanger"/>
    <property type="match status" value="1"/>
</dbReference>
<feature type="transmembrane region" description="Helical" evidence="9">
    <location>
        <begin position="301"/>
        <end position="322"/>
    </location>
</feature>
<dbReference type="InterPro" id="IPR014710">
    <property type="entry name" value="RmlC-like_jellyroll"/>
</dbReference>
<dbReference type="InterPro" id="IPR006153">
    <property type="entry name" value="Cation/H_exchanger_TM"/>
</dbReference>
<evidence type="ECO:0000259" key="10">
    <source>
        <dbReference type="PROSITE" id="PS50042"/>
    </source>
</evidence>
<feature type="transmembrane region" description="Helical" evidence="9">
    <location>
        <begin position="215"/>
        <end position="233"/>
    </location>
</feature>
<dbReference type="PANTHER" id="PTHR10110:SF91">
    <property type="entry name" value="SODIUM_HYDROGEN EXCHANGER 11"/>
    <property type="match status" value="1"/>
</dbReference>
<dbReference type="Bgee" id="ENSMODG00000004062">
    <property type="expression patterns" value="Expressed in testis and 9 other cell types or tissues"/>
</dbReference>
<evidence type="ECO:0000256" key="7">
    <source>
        <dbReference type="ARBA" id="ARBA00023136"/>
    </source>
</evidence>
<dbReference type="GO" id="GO:0015385">
    <property type="term" value="F:sodium:proton antiporter activity"/>
    <property type="evidence" value="ECO:0007669"/>
    <property type="project" value="InterPro"/>
</dbReference>
<feature type="transmembrane region" description="Helical" evidence="9">
    <location>
        <begin position="270"/>
        <end position="289"/>
    </location>
</feature>
<dbReference type="Gene3D" id="2.60.120.10">
    <property type="entry name" value="Jelly Rolls"/>
    <property type="match status" value="1"/>
</dbReference>
<dbReference type="Pfam" id="PF00027">
    <property type="entry name" value="cNMP_binding"/>
    <property type="match status" value="1"/>
</dbReference>
<accession>A0A5F8GF06</accession>
<reference evidence="11" key="3">
    <citation type="submission" date="2025-09" db="UniProtKB">
        <authorList>
            <consortium name="Ensembl"/>
        </authorList>
    </citation>
    <scope>IDENTIFICATION</scope>
</reference>
<dbReference type="PROSITE" id="PS50042">
    <property type="entry name" value="CNMP_BINDING_3"/>
    <property type="match status" value="1"/>
</dbReference>
<feature type="transmembrane region" description="Helical" evidence="9">
    <location>
        <begin position="54"/>
        <end position="70"/>
    </location>
</feature>
<dbReference type="Proteomes" id="UP000002280">
    <property type="component" value="Chromosome 2"/>
</dbReference>
<reference evidence="11 12" key="1">
    <citation type="journal article" date="2007" name="Nature">
        <title>Genome of the marsupial Monodelphis domestica reveals innovation in non-coding sequences.</title>
        <authorList>
            <person name="Mikkelsen T.S."/>
            <person name="Wakefield M.J."/>
            <person name="Aken B."/>
            <person name="Amemiya C.T."/>
            <person name="Chang J.L."/>
            <person name="Duke S."/>
            <person name="Garber M."/>
            <person name="Gentles A.J."/>
            <person name="Goodstadt L."/>
            <person name="Heger A."/>
            <person name="Jurka J."/>
            <person name="Kamal M."/>
            <person name="Mauceli E."/>
            <person name="Searle S.M."/>
            <person name="Sharpe T."/>
            <person name="Baker M.L."/>
            <person name="Batzer M.A."/>
            <person name="Benos P.V."/>
            <person name="Belov K."/>
            <person name="Clamp M."/>
            <person name="Cook A."/>
            <person name="Cuff J."/>
            <person name="Das R."/>
            <person name="Davidow L."/>
            <person name="Deakin J.E."/>
            <person name="Fazzari M.J."/>
            <person name="Glass J.L."/>
            <person name="Grabherr M."/>
            <person name="Greally J.M."/>
            <person name="Gu W."/>
            <person name="Hore T.A."/>
            <person name="Huttley G.A."/>
            <person name="Kleber M."/>
            <person name="Jirtle R.L."/>
            <person name="Koina E."/>
            <person name="Lee J.T."/>
            <person name="Mahony S."/>
            <person name="Marra M.A."/>
            <person name="Miller R.D."/>
            <person name="Nicholls R.D."/>
            <person name="Oda M."/>
            <person name="Papenfuss A.T."/>
            <person name="Parra Z.E."/>
            <person name="Pollock D.D."/>
            <person name="Ray D.A."/>
            <person name="Schein J.E."/>
            <person name="Speed T.P."/>
            <person name="Thompson K."/>
            <person name="VandeBerg J.L."/>
            <person name="Wade C.M."/>
            <person name="Walker J.A."/>
            <person name="Waters P.D."/>
            <person name="Webber C."/>
            <person name="Weidman J.R."/>
            <person name="Xie X."/>
            <person name="Zody M.C."/>
            <person name="Baldwin J."/>
            <person name="Abdouelleil A."/>
            <person name="Abdulkadir J."/>
            <person name="Abebe A."/>
            <person name="Abera B."/>
            <person name="Abreu J."/>
            <person name="Acer S.C."/>
            <person name="Aftuck L."/>
            <person name="Alexander A."/>
            <person name="An P."/>
            <person name="Anderson E."/>
            <person name="Anderson S."/>
            <person name="Arachi H."/>
            <person name="Azer M."/>
            <person name="Bachantsang P."/>
            <person name="Barry A."/>
            <person name="Bayul T."/>
            <person name="Berlin A."/>
            <person name="Bessette D."/>
            <person name="Bloom T."/>
            <person name="Bloom T."/>
            <person name="Boguslavskiy L."/>
            <person name="Bonnet C."/>
            <person name="Boukhgalter B."/>
            <person name="Bourzgui I."/>
            <person name="Brown A."/>
            <person name="Cahill P."/>
            <person name="Channer S."/>
            <person name="Cheshatsang Y."/>
            <person name="Chuda L."/>
            <person name="Citroen M."/>
            <person name="Collymore A."/>
            <person name="Cooke P."/>
            <person name="Costello M."/>
            <person name="D'Aco K."/>
            <person name="Daza R."/>
            <person name="De Haan G."/>
            <person name="DeGray S."/>
            <person name="DeMaso C."/>
            <person name="Dhargay N."/>
            <person name="Dooley K."/>
            <person name="Dooley E."/>
            <person name="Doricent M."/>
            <person name="Dorje P."/>
            <person name="Dorjee K."/>
            <person name="Dupes A."/>
            <person name="Elong R."/>
            <person name="Falk J."/>
            <person name="Farina A."/>
            <person name="Faro S."/>
            <person name="Ferguson D."/>
            <person name="Fisher S."/>
            <person name="Foley C.D."/>
            <person name="Franke A."/>
            <person name="Friedrich D."/>
            <person name="Gadbois L."/>
            <person name="Gearin G."/>
            <person name="Gearin C.R."/>
            <person name="Giannoukos G."/>
            <person name="Goode T."/>
            <person name="Graham J."/>
            <person name="Grandbois E."/>
            <person name="Grewal S."/>
            <person name="Gyaltsen K."/>
            <person name="Hafez N."/>
            <person name="Hagos B."/>
            <person name="Hall J."/>
            <person name="Henson C."/>
            <person name="Hollinger A."/>
            <person name="Honan T."/>
            <person name="Huard M.D."/>
            <person name="Hughes L."/>
            <person name="Hurhula B."/>
            <person name="Husby M.E."/>
            <person name="Kamat A."/>
            <person name="Kanga B."/>
            <person name="Kashin S."/>
            <person name="Khazanovich D."/>
            <person name="Kisner P."/>
            <person name="Lance K."/>
            <person name="Lara M."/>
            <person name="Lee W."/>
            <person name="Lennon N."/>
            <person name="Letendre F."/>
            <person name="LeVine R."/>
            <person name="Lipovsky A."/>
            <person name="Liu X."/>
            <person name="Liu J."/>
            <person name="Liu S."/>
            <person name="Lokyitsang T."/>
            <person name="Lokyitsang Y."/>
            <person name="Lubonja R."/>
            <person name="Lui A."/>
            <person name="MacDonald P."/>
            <person name="Magnisalis V."/>
            <person name="Maru K."/>
            <person name="Matthews C."/>
            <person name="McCusker W."/>
            <person name="McDonough S."/>
            <person name="Mehta T."/>
            <person name="Meldrim J."/>
            <person name="Meneus L."/>
            <person name="Mihai O."/>
            <person name="Mihalev A."/>
            <person name="Mihova T."/>
            <person name="Mittelman R."/>
            <person name="Mlenga V."/>
            <person name="Montmayeur A."/>
            <person name="Mulrain L."/>
            <person name="Navidi A."/>
            <person name="Naylor J."/>
            <person name="Negash T."/>
            <person name="Nguyen T."/>
            <person name="Nguyen N."/>
            <person name="Nicol R."/>
            <person name="Norbu C."/>
            <person name="Norbu N."/>
            <person name="Novod N."/>
            <person name="O'Neill B."/>
            <person name="Osman S."/>
            <person name="Markiewicz E."/>
            <person name="Oyono O.L."/>
            <person name="Patti C."/>
            <person name="Phunkhang P."/>
            <person name="Pierre F."/>
            <person name="Priest M."/>
            <person name="Raghuraman S."/>
            <person name="Rege F."/>
            <person name="Reyes R."/>
            <person name="Rise C."/>
            <person name="Rogov P."/>
            <person name="Ross K."/>
            <person name="Ryan E."/>
            <person name="Settipalli S."/>
            <person name="Shea T."/>
            <person name="Sherpa N."/>
            <person name="Shi L."/>
            <person name="Shih D."/>
            <person name="Sparrow T."/>
            <person name="Spaulding J."/>
            <person name="Stalker J."/>
            <person name="Stange-Thomann N."/>
            <person name="Stavropoulos S."/>
            <person name="Stone C."/>
            <person name="Strader C."/>
            <person name="Tesfaye S."/>
            <person name="Thomson T."/>
            <person name="Thoulutsang Y."/>
            <person name="Thoulutsang D."/>
            <person name="Topham K."/>
            <person name="Topping I."/>
            <person name="Tsamla T."/>
            <person name="Vassiliev H."/>
            <person name="Vo A."/>
            <person name="Wangchuk T."/>
            <person name="Wangdi T."/>
            <person name="Weiand M."/>
            <person name="Wilkinson J."/>
            <person name="Wilson A."/>
            <person name="Yadav S."/>
            <person name="Young G."/>
            <person name="Yu Q."/>
            <person name="Zembek L."/>
            <person name="Zhong D."/>
            <person name="Zimmer A."/>
            <person name="Zwirko Z."/>
            <person name="Jaffe D.B."/>
            <person name="Alvarez P."/>
            <person name="Brockman W."/>
            <person name="Butler J."/>
            <person name="Chin C."/>
            <person name="Gnerre S."/>
            <person name="MacCallum I."/>
            <person name="Graves J.A."/>
            <person name="Ponting C.P."/>
            <person name="Breen M."/>
            <person name="Samollow P.B."/>
            <person name="Lander E.S."/>
            <person name="Lindblad-Toh K."/>
        </authorList>
    </citation>
    <scope>NUCLEOTIDE SEQUENCE [LARGE SCALE GENOMIC DNA]</scope>
</reference>
<dbReference type="SUPFAM" id="SSF51206">
    <property type="entry name" value="cAMP-binding domain-like"/>
    <property type="match status" value="1"/>
</dbReference>
<dbReference type="OMA" id="GYWCARI"/>
<dbReference type="PANTHER" id="PTHR10110">
    <property type="entry name" value="SODIUM/HYDROGEN EXCHANGER"/>
    <property type="match status" value="1"/>
</dbReference>
<dbReference type="InterPro" id="IPR018490">
    <property type="entry name" value="cNMP-bd_dom_sf"/>
</dbReference>
<dbReference type="AlphaFoldDB" id="A0A5F8GF06"/>
<feature type="transmembrane region" description="Helical" evidence="9">
    <location>
        <begin position="672"/>
        <end position="691"/>
    </location>
</feature>
<sequence length="1151" mass="132212">MNDFEENISMPNPDLICGRIDEVTSSEPHFMLLLFFIIFVAGMLKVVLRNYEPAILTLLSLFGFCIGLLGRQFNEVQQLLYPLLKTNNYVFLNIFLPLMTFMAALEMDFYILKNMFWQILITGLTSFVTAFVFIGYIVVKLNKYTWNVQSCLLFSITIGITDPLQSVHPLKGIGVSKILIDIIRGESLISCGVSFVFFGIYRIFGRKTSAFKELYTLGSVVTDIIASGIWGFWSAKILQYMLADIFGDTVTNVTLCFSMAYLTFYVAEFLGLSGIISVISLGLLLDSLSFRPGTDITITKFLFIMTFSCQAFIFTFMGIVIGCENIREIEFHSLSFIIILFVTVNATRMLTILLVSPVLLHSCYEFSWRWGIMLICAGIKGSFNLILAPDIYNLSQEKIVLPQLFLIYVLAMSIMTMIINSAMVTHSAVTLGLCVISLPRHMAMQNAILHIQEVINNTIMLSKTENILTNILWSIVEEKTKIEYPSFFLGNDEKSDTFPTDEVLIEEARLHVAIIQMSSFETQYKDGSLPEAAARILIGASKNYGTVQGKFMSIYDVTTYEKTRSWLIKVKNMLVFLSSQKDKINFFPPEKSKFMGFIYKIVFSEEFQYTGYIVTLLYFFPMIMHLWPTVRDSHVRGLIIVNYYFVFLCIIEATLKILIMRNRYFYESWNRLEFYTIIFGLIDIICIHLVREKPRDIVLIQCSVILGFFRIIRFFRIFKMVLPTLINIIEEIIKKRLSLMYSITKGYIQSLEDTKFLIKQISSRESIFQKLYEILEMNRRDAVKELGLIEHECREVVIALKTKQAIRNVLGKALKNLRFLWSRGIIDKIEGINMNKLFLGKIKSLNNFPMTVPPPTPEKFLHNIVWLEDKDVLIEFFKEKAQLACFDYGDIICKEGDMPQGLYLIISGMSSLYGSLLHFGIDPKLRTLAHLPRTPYTEYLTSGDIIGELSCLLKREMGYTATCETILQACFISLEDLYEGFDIFWSFLEYKIWLKVAISIANHHIKEGIMGEELTYQRCLEKNNAYLENLSRYSELTIYNDTMLHVLIVYGSVLNVATDEQHFAPSRIPSTCFQIQGTSNINKLLIIQKENATRKGKSSDKEEYYDSGKFDESSQSFKEINLLLGAFCLCLLQTTLFNDPKVSLKSFLRIC</sequence>
<gene>
    <name evidence="11" type="primary">SLC9C2</name>
</gene>